<gene>
    <name evidence="3" type="ORF">Pla175_06140</name>
</gene>
<dbReference type="PANTHER" id="PTHR35604:SF2">
    <property type="entry name" value="TRANSPOSASE INSH FOR INSERTION SEQUENCE ELEMENT IS5A-RELATED"/>
    <property type="match status" value="1"/>
</dbReference>
<evidence type="ECO:0000259" key="1">
    <source>
        <dbReference type="Pfam" id="PF01609"/>
    </source>
</evidence>
<dbReference type="InterPro" id="IPR002559">
    <property type="entry name" value="Transposase_11"/>
</dbReference>
<proteinExistence type="predicted"/>
<sequence length="470" mass="52766">MGMGRRERDRQDVLFVTAQQLPKSQGHAFYKRLNRLLSEAGFDREVEKLCEPYYQPTGTRGRPSVPPGVYFRMLMVGYFEGIGSQRGIAWRCADSLSLREFLGVPLTEATPDHSTLSRVRDRLPLEVHQEVFRLVLQLAAQQGLLKGKTVAVDSTTLEADAAMKSIVRRDTGEDWKAYVIGLMKKEGVIEKGDEPSDEEVRRFDKKRKNKRVSNAEWVSTTDPSARITKLKDGRTHLAYKAEHVVDIETELILAAEVYHGDHSDTKTLCDSVMEAQTHLSEAGLEAQIEEAVADKGYHAAEQLELVTSVGVRTYVPEPKRRGESRLSAKPVEQQRAVKGNRRRTKTAKNKRLQRLRSERVERSFAHVCDTGGSRRTWLRGIDKVRKRLLTSALVRNLGLVMRKLFGIGTPRGLQGEGGSAGLMQLAWLLIAAMKNLWDTHARLGARPTESRLQLLTVGGPQEYALRSTGC</sequence>
<dbReference type="PANTHER" id="PTHR35604">
    <property type="entry name" value="TRANSPOSASE INSH FOR INSERTION SEQUENCE ELEMENT IS5A-RELATED"/>
    <property type="match status" value="1"/>
</dbReference>
<name>A0A518D727_9BACT</name>
<dbReference type="Pfam" id="PF05598">
    <property type="entry name" value="DUF772"/>
    <property type="match status" value="1"/>
</dbReference>
<dbReference type="GO" id="GO:0006313">
    <property type="term" value="P:DNA transposition"/>
    <property type="evidence" value="ECO:0007669"/>
    <property type="project" value="InterPro"/>
</dbReference>
<feature type="domain" description="Transposase IS4-like" evidence="1">
    <location>
        <begin position="229"/>
        <end position="397"/>
    </location>
</feature>
<dbReference type="KEGG" id="pnd:Pla175_06140"/>
<keyword evidence="4" id="KW-1185">Reference proteome</keyword>
<dbReference type="GO" id="GO:0004803">
    <property type="term" value="F:transposase activity"/>
    <property type="evidence" value="ECO:0007669"/>
    <property type="project" value="InterPro"/>
</dbReference>
<dbReference type="InterPro" id="IPR008490">
    <property type="entry name" value="Transposase_InsH_N"/>
</dbReference>
<dbReference type="AlphaFoldDB" id="A0A518D727"/>
<dbReference type="EMBL" id="CP036291">
    <property type="protein sequence ID" value="QDU87256.1"/>
    <property type="molecule type" value="Genomic_DNA"/>
</dbReference>
<evidence type="ECO:0000259" key="2">
    <source>
        <dbReference type="Pfam" id="PF05598"/>
    </source>
</evidence>
<accession>A0A518D727</accession>
<evidence type="ECO:0000313" key="4">
    <source>
        <dbReference type="Proteomes" id="UP000317429"/>
    </source>
</evidence>
<feature type="domain" description="Transposase InsH N-terminal" evidence="2">
    <location>
        <begin position="25"/>
        <end position="122"/>
    </location>
</feature>
<dbReference type="Proteomes" id="UP000317429">
    <property type="component" value="Chromosome"/>
</dbReference>
<protein>
    <submittedName>
        <fullName evidence="3">Transposase DDE domain protein</fullName>
    </submittedName>
</protein>
<dbReference type="GO" id="GO:0003677">
    <property type="term" value="F:DNA binding"/>
    <property type="evidence" value="ECO:0007669"/>
    <property type="project" value="InterPro"/>
</dbReference>
<evidence type="ECO:0000313" key="3">
    <source>
        <dbReference type="EMBL" id="QDU87256.1"/>
    </source>
</evidence>
<organism evidence="3 4">
    <name type="scientific">Pirellulimonas nuda</name>
    <dbReference type="NCBI Taxonomy" id="2528009"/>
    <lineage>
        <taxon>Bacteria</taxon>
        <taxon>Pseudomonadati</taxon>
        <taxon>Planctomycetota</taxon>
        <taxon>Planctomycetia</taxon>
        <taxon>Pirellulales</taxon>
        <taxon>Lacipirellulaceae</taxon>
        <taxon>Pirellulimonas</taxon>
    </lineage>
</organism>
<reference evidence="3 4" key="1">
    <citation type="submission" date="2019-02" db="EMBL/GenBank/DDBJ databases">
        <title>Deep-cultivation of Planctomycetes and their phenomic and genomic characterization uncovers novel biology.</title>
        <authorList>
            <person name="Wiegand S."/>
            <person name="Jogler M."/>
            <person name="Boedeker C."/>
            <person name="Pinto D."/>
            <person name="Vollmers J."/>
            <person name="Rivas-Marin E."/>
            <person name="Kohn T."/>
            <person name="Peeters S.H."/>
            <person name="Heuer A."/>
            <person name="Rast P."/>
            <person name="Oberbeckmann S."/>
            <person name="Bunk B."/>
            <person name="Jeske O."/>
            <person name="Meyerdierks A."/>
            <person name="Storesund J.E."/>
            <person name="Kallscheuer N."/>
            <person name="Luecker S."/>
            <person name="Lage O.M."/>
            <person name="Pohl T."/>
            <person name="Merkel B.J."/>
            <person name="Hornburger P."/>
            <person name="Mueller R.-W."/>
            <person name="Bruemmer F."/>
            <person name="Labrenz M."/>
            <person name="Spormann A.M."/>
            <person name="Op den Camp H."/>
            <person name="Overmann J."/>
            <person name="Amann R."/>
            <person name="Jetten M.S.M."/>
            <person name="Mascher T."/>
            <person name="Medema M.H."/>
            <person name="Devos D.P."/>
            <person name="Kaster A.-K."/>
            <person name="Ovreas L."/>
            <person name="Rohde M."/>
            <person name="Galperin M.Y."/>
            <person name="Jogler C."/>
        </authorList>
    </citation>
    <scope>NUCLEOTIDE SEQUENCE [LARGE SCALE GENOMIC DNA]</scope>
    <source>
        <strain evidence="3 4">Pla175</strain>
    </source>
</reference>
<dbReference type="Pfam" id="PF01609">
    <property type="entry name" value="DDE_Tnp_1"/>
    <property type="match status" value="1"/>
</dbReference>